<keyword evidence="3 6" id="KW-1133">Transmembrane helix</keyword>
<keyword evidence="9" id="KW-1185">Reference proteome</keyword>
<evidence type="ECO:0000256" key="5">
    <source>
        <dbReference type="SAM" id="MobiDB-lite"/>
    </source>
</evidence>
<dbReference type="EMBL" id="JBHTND010000028">
    <property type="protein sequence ID" value="MFD1303370.1"/>
    <property type="molecule type" value="Genomic_DNA"/>
</dbReference>
<evidence type="ECO:0000313" key="9">
    <source>
        <dbReference type="Proteomes" id="UP001597176"/>
    </source>
</evidence>
<dbReference type="InterPro" id="IPR051533">
    <property type="entry name" value="WaaL-like"/>
</dbReference>
<feature type="transmembrane region" description="Helical" evidence="6">
    <location>
        <begin position="417"/>
        <end position="435"/>
    </location>
</feature>
<sequence length="480" mass="51540">MSLAARRSHADADASIGFNDRYLYALCLGLFGYAILGKGFAYLGVPPLFVGEILLSLGIVALMRSGCWVAILVPLQSQLLAILMLWVVVRTVPYLSELGLDAVRDSMIVLYGLFAFIVAALLVERPHRLSLVVSRYSRLAWLYGLLGGPLFVLTRMAGDGMPVWPGLGTQILQIRPGEAAVHVAGAAIFVLLGMRRVGLPWVAGLLLGIGLVTPSRGGMLACLVPLLFAAIIGRKLSRIIPAVALAVAIFGSLTAIGVDFTPPGVERSAGPAQIIDNIESILGTSKAYNLDDTKTWRLRWWQKIQDYTVHGPYFWTGKGFGINLAVDDDSVVGDGNGPALRSPHNANMTILARSGVPGLVLWATIGATWFARLMRDVLQARRDGDVAWSNLLLWIVSYASAIVIDASFDVALEGPMLGIWFWCLFGFGLGASMIYRVSPRAPCPFPFPAAQEHRPAFPSRGPVSQSPSPAMSPHAPGGVS</sequence>
<comment type="caution">
    <text evidence="8">The sequence shown here is derived from an EMBL/GenBank/DDBJ whole genome shotgun (WGS) entry which is preliminary data.</text>
</comment>
<dbReference type="PANTHER" id="PTHR37422">
    <property type="entry name" value="TEICHURONIC ACID BIOSYNTHESIS PROTEIN TUAE"/>
    <property type="match status" value="1"/>
</dbReference>
<dbReference type="InterPro" id="IPR007016">
    <property type="entry name" value="O-antigen_ligase-rel_domated"/>
</dbReference>
<dbReference type="PANTHER" id="PTHR37422:SF13">
    <property type="entry name" value="LIPOPOLYSACCHARIDE BIOSYNTHESIS PROTEIN PA4999-RELATED"/>
    <property type="match status" value="1"/>
</dbReference>
<dbReference type="GO" id="GO:0016874">
    <property type="term" value="F:ligase activity"/>
    <property type="evidence" value="ECO:0007669"/>
    <property type="project" value="UniProtKB-KW"/>
</dbReference>
<evidence type="ECO:0000313" key="8">
    <source>
        <dbReference type="EMBL" id="MFD1303370.1"/>
    </source>
</evidence>
<name>A0ABW3X3I9_9HYPH</name>
<evidence type="ECO:0000259" key="7">
    <source>
        <dbReference type="Pfam" id="PF04932"/>
    </source>
</evidence>
<reference evidence="9" key="1">
    <citation type="journal article" date="2019" name="Int. J. Syst. Evol. Microbiol.">
        <title>The Global Catalogue of Microorganisms (GCM) 10K type strain sequencing project: providing services to taxonomists for standard genome sequencing and annotation.</title>
        <authorList>
            <consortium name="The Broad Institute Genomics Platform"/>
            <consortium name="The Broad Institute Genome Sequencing Center for Infectious Disease"/>
            <person name="Wu L."/>
            <person name="Ma J."/>
        </authorList>
    </citation>
    <scope>NUCLEOTIDE SEQUENCE [LARGE SCALE GENOMIC DNA]</scope>
    <source>
        <strain evidence="9">CCUG 56108</strain>
    </source>
</reference>
<dbReference type="Pfam" id="PF04932">
    <property type="entry name" value="Wzy_C"/>
    <property type="match status" value="1"/>
</dbReference>
<protein>
    <submittedName>
        <fullName evidence="8">O-antigen ligase family protein</fullName>
    </submittedName>
</protein>
<evidence type="ECO:0000256" key="2">
    <source>
        <dbReference type="ARBA" id="ARBA00022692"/>
    </source>
</evidence>
<evidence type="ECO:0000256" key="4">
    <source>
        <dbReference type="ARBA" id="ARBA00023136"/>
    </source>
</evidence>
<feature type="transmembrane region" description="Helical" evidence="6">
    <location>
        <begin position="139"/>
        <end position="158"/>
    </location>
</feature>
<dbReference type="RefSeq" id="WP_238208096.1">
    <property type="nucleotide sequence ID" value="NZ_JBHTND010000028.1"/>
</dbReference>
<feature type="transmembrane region" description="Helical" evidence="6">
    <location>
        <begin position="108"/>
        <end position="127"/>
    </location>
</feature>
<feature type="transmembrane region" description="Helical" evidence="6">
    <location>
        <begin position="239"/>
        <end position="258"/>
    </location>
</feature>
<keyword evidence="4 6" id="KW-0472">Membrane</keyword>
<comment type="subcellular location">
    <subcellularLocation>
        <location evidence="1">Membrane</location>
        <topology evidence="1">Multi-pass membrane protein</topology>
    </subcellularLocation>
</comment>
<organism evidence="8 9">
    <name type="scientific">Methylobacterium marchantiae</name>
    <dbReference type="NCBI Taxonomy" id="600331"/>
    <lineage>
        <taxon>Bacteria</taxon>
        <taxon>Pseudomonadati</taxon>
        <taxon>Pseudomonadota</taxon>
        <taxon>Alphaproteobacteria</taxon>
        <taxon>Hyphomicrobiales</taxon>
        <taxon>Methylobacteriaceae</taxon>
        <taxon>Methylobacterium</taxon>
    </lineage>
</organism>
<dbReference type="Proteomes" id="UP001597176">
    <property type="component" value="Unassembled WGS sequence"/>
</dbReference>
<evidence type="ECO:0000256" key="3">
    <source>
        <dbReference type="ARBA" id="ARBA00022989"/>
    </source>
</evidence>
<evidence type="ECO:0000256" key="1">
    <source>
        <dbReference type="ARBA" id="ARBA00004141"/>
    </source>
</evidence>
<feature type="region of interest" description="Disordered" evidence="5">
    <location>
        <begin position="454"/>
        <end position="480"/>
    </location>
</feature>
<gene>
    <name evidence="8" type="ORF">ACFQ4G_17495</name>
</gene>
<feature type="transmembrane region" description="Helical" evidence="6">
    <location>
        <begin position="350"/>
        <end position="371"/>
    </location>
</feature>
<keyword evidence="2 6" id="KW-0812">Transmembrane</keyword>
<feature type="transmembrane region" description="Helical" evidence="6">
    <location>
        <begin position="21"/>
        <end position="41"/>
    </location>
</feature>
<feature type="transmembrane region" description="Helical" evidence="6">
    <location>
        <begin position="79"/>
        <end position="96"/>
    </location>
</feature>
<accession>A0ABW3X3I9</accession>
<keyword evidence="8" id="KW-0436">Ligase</keyword>
<feature type="transmembrane region" description="Helical" evidence="6">
    <location>
        <begin position="201"/>
        <end position="232"/>
    </location>
</feature>
<feature type="domain" description="O-antigen ligase-related" evidence="7">
    <location>
        <begin position="203"/>
        <end position="363"/>
    </location>
</feature>
<evidence type="ECO:0000256" key="6">
    <source>
        <dbReference type="SAM" id="Phobius"/>
    </source>
</evidence>
<feature type="transmembrane region" description="Helical" evidence="6">
    <location>
        <begin position="391"/>
        <end position="411"/>
    </location>
</feature>
<proteinExistence type="predicted"/>